<sequence>MNNYEALIPISAFIATALVIIVFLYLSHKNKTQIQETIRLSLDKGDALTPELLESLGTSGSTRVKDLRRGVILAAIGVACILGGLIANDVDAFTGFSIIGMFPLLVGSGFLLVWKLNRYND</sequence>
<name>A0A316G0B1_9GAMM</name>
<dbReference type="Pfam" id="PF19762">
    <property type="entry name" value="DUF6249"/>
    <property type="match status" value="1"/>
</dbReference>
<keyword evidence="1" id="KW-1133">Transmembrane helix</keyword>
<dbReference type="EMBL" id="QGGU01000001">
    <property type="protein sequence ID" value="PWK54269.1"/>
    <property type="molecule type" value="Genomic_DNA"/>
</dbReference>
<feature type="transmembrane region" description="Helical" evidence="1">
    <location>
        <begin position="93"/>
        <end position="114"/>
    </location>
</feature>
<dbReference type="InterPro" id="IPR046216">
    <property type="entry name" value="DUF6249"/>
</dbReference>
<gene>
    <name evidence="3" type="ORF">C8D97_101117</name>
</gene>
<keyword evidence="1" id="KW-0472">Membrane</keyword>
<organism evidence="3 4">
    <name type="scientific">Pleionea mediterranea</name>
    <dbReference type="NCBI Taxonomy" id="523701"/>
    <lineage>
        <taxon>Bacteria</taxon>
        <taxon>Pseudomonadati</taxon>
        <taxon>Pseudomonadota</taxon>
        <taxon>Gammaproteobacteria</taxon>
        <taxon>Oceanospirillales</taxon>
        <taxon>Pleioneaceae</taxon>
        <taxon>Pleionea</taxon>
    </lineage>
</organism>
<dbReference type="Proteomes" id="UP000245790">
    <property type="component" value="Unassembled WGS sequence"/>
</dbReference>
<feature type="transmembrane region" description="Helical" evidence="1">
    <location>
        <begin position="6"/>
        <end position="26"/>
    </location>
</feature>
<evidence type="ECO:0000313" key="4">
    <source>
        <dbReference type="Proteomes" id="UP000245790"/>
    </source>
</evidence>
<dbReference type="OrthoDB" id="5955271at2"/>
<dbReference type="AlphaFoldDB" id="A0A316G0B1"/>
<comment type="caution">
    <text evidence="3">The sequence shown here is derived from an EMBL/GenBank/DDBJ whole genome shotgun (WGS) entry which is preliminary data.</text>
</comment>
<evidence type="ECO:0000259" key="2">
    <source>
        <dbReference type="Pfam" id="PF19762"/>
    </source>
</evidence>
<evidence type="ECO:0000313" key="3">
    <source>
        <dbReference type="EMBL" id="PWK54269.1"/>
    </source>
</evidence>
<protein>
    <recommendedName>
        <fullName evidence="2">DUF6249 domain-containing protein</fullName>
    </recommendedName>
</protein>
<feature type="transmembrane region" description="Helical" evidence="1">
    <location>
        <begin position="70"/>
        <end position="87"/>
    </location>
</feature>
<reference evidence="3 4" key="1">
    <citation type="submission" date="2018-05" db="EMBL/GenBank/DDBJ databases">
        <title>Genomic Encyclopedia of Type Strains, Phase IV (KMG-IV): sequencing the most valuable type-strain genomes for metagenomic binning, comparative biology and taxonomic classification.</title>
        <authorList>
            <person name="Goeker M."/>
        </authorList>
    </citation>
    <scope>NUCLEOTIDE SEQUENCE [LARGE SCALE GENOMIC DNA]</scope>
    <source>
        <strain evidence="3 4">DSM 25350</strain>
    </source>
</reference>
<proteinExistence type="predicted"/>
<keyword evidence="1" id="KW-0812">Transmembrane</keyword>
<evidence type="ECO:0000256" key="1">
    <source>
        <dbReference type="SAM" id="Phobius"/>
    </source>
</evidence>
<accession>A0A316G0B1</accession>
<keyword evidence="4" id="KW-1185">Reference proteome</keyword>
<feature type="domain" description="DUF6249" evidence="2">
    <location>
        <begin position="9"/>
        <end position="118"/>
    </location>
</feature>
<dbReference type="RefSeq" id="WP_109761394.1">
    <property type="nucleotide sequence ID" value="NZ_QGGU01000001.1"/>
</dbReference>